<evidence type="ECO:0000259" key="2">
    <source>
        <dbReference type="Pfam" id="PF12146"/>
    </source>
</evidence>
<feature type="region of interest" description="Disordered" evidence="1">
    <location>
        <begin position="304"/>
        <end position="359"/>
    </location>
</feature>
<protein>
    <recommendedName>
        <fullName evidence="2">Serine aminopeptidase S33 domain-containing protein</fullName>
    </recommendedName>
</protein>
<name>A0A9P6VVB4_RHOMI</name>
<dbReference type="OrthoDB" id="10249433at2759"/>
<evidence type="ECO:0000256" key="1">
    <source>
        <dbReference type="SAM" id="MobiDB-lite"/>
    </source>
</evidence>
<evidence type="ECO:0000313" key="4">
    <source>
        <dbReference type="Proteomes" id="UP000777482"/>
    </source>
</evidence>
<dbReference type="Pfam" id="PF12146">
    <property type="entry name" value="Hydrolase_4"/>
    <property type="match status" value="1"/>
</dbReference>
<accession>A0A9P6VVB4</accession>
<dbReference type="AlphaFoldDB" id="A0A9P6VVB4"/>
<dbReference type="Proteomes" id="UP000777482">
    <property type="component" value="Unassembled WGS sequence"/>
</dbReference>
<gene>
    <name evidence="3" type="ORF">C6P46_001357</name>
</gene>
<dbReference type="EMBL" id="PUHQ01000136">
    <property type="protein sequence ID" value="KAG0654857.1"/>
    <property type="molecule type" value="Genomic_DNA"/>
</dbReference>
<dbReference type="PANTHER" id="PTHR11614">
    <property type="entry name" value="PHOSPHOLIPASE-RELATED"/>
    <property type="match status" value="1"/>
</dbReference>
<dbReference type="InterPro" id="IPR029058">
    <property type="entry name" value="AB_hydrolase_fold"/>
</dbReference>
<proteinExistence type="predicted"/>
<feature type="compositionally biased region" description="Low complexity" evidence="1">
    <location>
        <begin position="304"/>
        <end position="352"/>
    </location>
</feature>
<feature type="domain" description="Serine aminopeptidase S33" evidence="2">
    <location>
        <begin position="27"/>
        <end position="279"/>
    </location>
</feature>
<organism evidence="3 4">
    <name type="scientific">Rhodotorula mucilaginosa</name>
    <name type="common">Yeast</name>
    <name type="synonym">Rhodotorula rubra</name>
    <dbReference type="NCBI Taxonomy" id="5537"/>
    <lineage>
        <taxon>Eukaryota</taxon>
        <taxon>Fungi</taxon>
        <taxon>Dikarya</taxon>
        <taxon>Basidiomycota</taxon>
        <taxon>Pucciniomycotina</taxon>
        <taxon>Microbotryomycetes</taxon>
        <taxon>Sporidiobolales</taxon>
        <taxon>Sporidiobolaceae</taxon>
        <taxon>Rhodotorula</taxon>
    </lineage>
</organism>
<comment type="caution">
    <text evidence="3">The sequence shown here is derived from an EMBL/GenBank/DDBJ whole genome shotgun (WGS) entry which is preliminary data.</text>
</comment>
<evidence type="ECO:0000313" key="3">
    <source>
        <dbReference type="EMBL" id="KAG0654857.1"/>
    </source>
</evidence>
<reference evidence="3 4" key="1">
    <citation type="submission" date="2020-11" db="EMBL/GenBank/DDBJ databases">
        <title>Kefir isolates.</title>
        <authorList>
            <person name="Marcisauskas S."/>
            <person name="Kim Y."/>
            <person name="Blasche S."/>
        </authorList>
    </citation>
    <scope>NUCLEOTIDE SEQUENCE [LARGE SCALE GENOMIC DNA]</scope>
    <source>
        <strain evidence="3 4">KR</strain>
    </source>
</reference>
<dbReference type="InterPro" id="IPR022742">
    <property type="entry name" value="Hydrolase_4"/>
</dbReference>
<dbReference type="InterPro" id="IPR051044">
    <property type="entry name" value="MAG_DAG_Lipase"/>
</dbReference>
<keyword evidence="4" id="KW-1185">Reference proteome</keyword>
<sequence>MEHVEEMTGPEGARFFTKHWTPAPTTPVRAAVLFVHGQRVERYDHVFPKYAENGIAVFGFDQRGKSRFGKTATYTPKHSQGVTSWPQQFADIDFFLSHVLQLYPNVPVYLYGHSMGGALVLAYCTRTPAYPNVNRLAGVISSSPLLRQAKGVRASGIIVKAGSWIGKLSPTLTLKAAVKPEHTCRDPVVQKEYANDPLCKQVGTFRGVGDMLLGGQQVVDKDYVHFPHSLPLLVVHGEGDLVTDADSSREFVDKVTKEGVKDATYKGFPGFFHEMHNEPGEDKWTEVNYLLGWLDSHISTDTTASATATRTQGPTPTATAAAPAAASAATTAHSSAITPTPTTTTTTAVAASPERDSKL</sequence>
<dbReference type="Gene3D" id="3.40.50.1820">
    <property type="entry name" value="alpha/beta hydrolase"/>
    <property type="match status" value="1"/>
</dbReference>
<dbReference type="SUPFAM" id="SSF53474">
    <property type="entry name" value="alpha/beta-Hydrolases"/>
    <property type="match status" value="1"/>
</dbReference>